<reference evidence="1 2" key="1">
    <citation type="journal article" date="2016" name="Nat. Commun.">
        <title>Thousands of microbial genomes shed light on interconnected biogeochemical processes in an aquifer system.</title>
        <authorList>
            <person name="Anantharaman K."/>
            <person name="Brown C.T."/>
            <person name="Hug L.A."/>
            <person name="Sharon I."/>
            <person name="Castelle C.J."/>
            <person name="Probst A.J."/>
            <person name="Thomas B.C."/>
            <person name="Singh A."/>
            <person name="Wilkins M.J."/>
            <person name="Karaoz U."/>
            <person name="Brodie E.L."/>
            <person name="Williams K.H."/>
            <person name="Hubbard S.S."/>
            <person name="Banfield J.F."/>
        </authorList>
    </citation>
    <scope>NUCLEOTIDE SEQUENCE [LARGE SCALE GENOMIC DNA]</scope>
</reference>
<protein>
    <submittedName>
        <fullName evidence="1">Uncharacterized protein</fullName>
    </submittedName>
</protein>
<dbReference type="EMBL" id="MEXB01000009">
    <property type="protein sequence ID" value="OGC88313.1"/>
    <property type="molecule type" value="Genomic_DNA"/>
</dbReference>
<proteinExistence type="predicted"/>
<sequence length="90" mass="10479">MPSNTQLIARVKVDRRFSGDIACELRKRFPKYEKYERLPAAGKDDVTHLLEFTVDEKDAKVFFTLHQRMGPHRGELMFYRPEVIPEAVAA</sequence>
<organism evidence="1 2">
    <name type="scientific">Candidatus Adlerbacteria bacterium RIFOXYC1_FULL_48_26</name>
    <dbReference type="NCBI Taxonomy" id="1797247"/>
    <lineage>
        <taxon>Bacteria</taxon>
        <taxon>Candidatus Adleribacteriota</taxon>
    </lineage>
</organism>
<name>A0A1F4Y4U7_9BACT</name>
<evidence type="ECO:0000313" key="1">
    <source>
        <dbReference type="EMBL" id="OGC88313.1"/>
    </source>
</evidence>
<accession>A0A1F4Y4U7</accession>
<dbReference type="Proteomes" id="UP000176568">
    <property type="component" value="Unassembled WGS sequence"/>
</dbReference>
<gene>
    <name evidence="1" type="ORF">A2419_00420</name>
</gene>
<dbReference type="AlphaFoldDB" id="A0A1F4Y4U7"/>
<comment type="caution">
    <text evidence="1">The sequence shown here is derived from an EMBL/GenBank/DDBJ whole genome shotgun (WGS) entry which is preliminary data.</text>
</comment>
<evidence type="ECO:0000313" key="2">
    <source>
        <dbReference type="Proteomes" id="UP000176568"/>
    </source>
</evidence>